<dbReference type="Proteomes" id="UP000624325">
    <property type="component" value="Unassembled WGS sequence"/>
</dbReference>
<evidence type="ECO:0000259" key="1">
    <source>
        <dbReference type="Pfam" id="PF01872"/>
    </source>
</evidence>
<evidence type="ECO:0000313" key="3">
    <source>
        <dbReference type="Proteomes" id="UP000624325"/>
    </source>
</evidence>
<reference evidence="2 3" key="1">
    <citation type="submission" date="2021-01" db="EMBL/GenBank/DDBJ databases">
        <title>Whole genome shotgun sequence of Asanoa iriomotensis NBRC 100142.</title>
        <authorList>
            <person name="Komaki H."/>
            <person name="Tamura T."/>
        </authorList>
    </citation>
    <scope>NUCLEOTIDE SEQUENCE [LARGE SCALE GENOMIC DNA]</scope>
    <source>
        <strain evidence="2 3">NBRC 100142</strain>
    </source>
</reference>
<feature type="domain" description="Bacterial bifunctional deaminase-reductase C-terminal" evidence="1">
    <location>
        <begin position="3"/>
        <end position="171"/>
    </location>
</feature>
<dbReference type="RefSeq" id="WP_203706922.1">
    <property type="nucleotide sequence ID" value="NZ_BAAALU010000001.1"/>
</dbReference>
<accession>A0ABQ4CBH0</accession>
<dbReference type="InterPro" id="IPR002734">
    <property type="entry name" value="RibDG_C"/>
</dbReference>
<dbReference type="SUPFAM" id="SSF53597">
    <property type="entry name" value="Dihydrofolate reductase-like"/>
    <property type="match status" value="1"/>
</dbReference>
<dbReference type="InterPro" id="IPR050765">
    <property type="entry name" value="Riboflavin_Biosynth_HTPR"/>
</dbReference>
<dbReference type="EMBL" id="BONC01000060">
    <property type="protein sequence ID" value="GIF60105.1"/>
    <property type="molecule type" value="Genomic_DNA"/>
</dbReference>
<sequence length="179" mass="19267">MRTITVGQFISLDGVVESPEKWHMPYVDQEMMSAIFSDPADTLLLGRVTYESFAGAFANLADDDPIGGPMNRPEKVVVSRSLSSLAWRNSRLLPDGDVATRVADLKAGPGGPISVTGSTTLVRTLLRAGLIDRLSLLIHPIVVGAGTRLFEDDGPQVRLTLEKCDVFASGVTHQTYKVG</sequence>
<organism evidence="2 3">
    <name type="scientific">Asanoa iriomotensis</name>
    <dbReference type="NCBI Taxonomy" id="234613"/>
    <lineage>
        <taxon>Bacteria</taxon>
        <taxon>Bacillati</taxon>
        <taxon>Actinomycetota</taxon>
        <taxon>Actinomycetes</taxon>
        <taxon>Micromonosporales</taxon>
        <taxon>Micromonosporaceae</taxon>
        <taxon>Asanoa</taxon>
    </lineage>
</organism>
<dbReference type="PANTHER" id="PTHR38011:SF11">
    <property type="entry name" value="2,5-DIAMINO-6-RIBOSYLAMINO-4(3H)-PYRIMIDINONE 5'-PHOSPHATE REDUCTASE"/>
    <property type="match status" value="1"/>
</dbReference>
<gene>
    <name evidence="2" type="ORF">Air01nite_62000</name>
</gene>
<proteinExistence type="predicted"/>
<keyword evidence="3" id="KW-1185">Reference proteome</keyword>
<evidence type="ECO:0000313" key="2">
    <source>
        <dbReference type="EMBL" id="GIF60105.1"/>
    </source>
</evidence>
<dbReference type="Gene3D" id="3.40.430.10">
    <property type="entry name" value="Dihydrofolate Reductase, subunit A"/>
    <property type="match status" value="1"/>
</dbReference>
<name>A0ABQ4CBH0_9ACTN</name>
<dbReference type="Pfam" id="PF01872">
    <property type="entry name" value="RibD_C"/>
    <property type="match status" value="1"/>
</dbReference>
<comment type="caution">
    <text evidence="2">The sequence shown here is derived from an EMBL/GenBank/DDBJ whole genome shotgun (WGS) entry which is preliminary data.</text>
</comment>
<dbReference type="PANTHER" id="PTHR38011">
    <property type="entry name" value="DIHYDROFOLATE REDUCTASE FAMILY PROTEIN (AFU_ORTHOLOGUE AFUA_8G06820)"/>
    <property type="match status" value="1"/>
</dbReference>
<protein>
    <submittedName>
        <fullName evidence="2">Pyrimidine reductase</fullName>
    </submittedName>
</protein>
<dbReference type="InterPro" id="IPR024072">
    <property type="entry name" value="DHFR-like_dom_sf"/>
</dbReference>